<keyword evidence="7" id="KW-0546">Nucleotide metabolism</keyword>
<protein>
    <recommendedName>
        <fullName evidence="9">Cyclic GMP-AMP synthase</fullName>
    </recommendedName>
</protein>
<sequence>MYTKDSLNNLYRMIASNIDISDKMFELAEEEYKKLGKWIDKETPEYQISIYPQGSFALGTVVRPISNEDDYDLDLVCQFEEKYGLTAKKMKVDVVKPLLVKYKVSQNEIEEKRRCWHIEYKDIPYFHMDVIPAYA</sequence>
<keyword evidence="14" id="KW-1185">Reference proteome</keyword>
<dbReference type="CDD" id="cd05400">
    <property type="entry name" value="NT_2-5OAS_ClassI-CCAase"/>
    <property type="match status" value="1"/>
</dbReference>
<evidence type="ECO:0000313" key="15">
    <source>
        <dbReference type="Proteomes" id="UP000701680"/>
    </source>
</evidence>
<keyword evidence="5" id="KW-0067">ATP-binding</keyword>
<evidence type="ECO:0000256" key="1">
    <source>
        <dbReference type="ARBA" id="ARBA00022679"/>
    </source>
</evidence>
<dbReference type="Proteomes" id="UP000528555">
    <property type="component" value="Unassembled WGS sequence"/>
</dbReference>
<name>A0A850HQ76_9FIRM</name>
<dbReference type="GO" id="GO:0016779">
    <property type="term" value="F:nucleotidyltransferase activity"/>
    <property type="evidence" value="ECO:0007669"/>
    <property type="project" value="UniProtKB-KW"/>
</dbReference>
<dbReference type="EMBL" id="JAAITX010000003">
    <property type="protein sequence ID" value="NVH58393.1"/>
    <property type="molecule type" value="Genomic_DNA"/>
</dbReference>
<dbReference type="InterPro" id="IPR006116">
    <property type="entry name" value="NT_2-5OAS_ClassI-CCAase"/>
</dbReference>
<evidence type="ECO:0000313" key="14">
    <source>
        <dbReference type="Proteomes" id="UP000528555"/>
    </source>
</evidence>
<dbReference type="InterPro" id="IPR048445">
    <property type="entry name" value="DncV-like_NTFase"/>
</dbReference>
<keyword evidence="6" id="KW-0460">Magnesium</keyword>
<dbReference type="GO" id="GO:0046872">
    <property type="term" value="F:metal ion binding"/>
    <property type="evidence" value="ECO:0007669"/>
    <property type="project" value="UniProtKB-KW"/>
</dbReference>
<evidence type="ECO:0000256" key="6">
    <source>
        <dbReference type="ARBA" id="ARBA00022842"/>
    </source>
</evidence>
<evidence type="ECO:0000256" key="10">
    <source>
        <dbReference type="ARBA" id="ARBA00048304"/>
    </source>
</evidence>
<dbReference type="GO" id="GO:0051607">
    <property type="term" value="P:defense response to virus"/>
    <property type="evidence" value="ECO:0007669"/>
    <property type="project" value="UniProtKB-KW"/>
</dbReference>
<keyword evidence="4" id="KW-0547">Nucleotide-binding</keyword>
<evidence type="ECO:0000256" key="2">
    <source>
        <dbReference type="ARBA" id="ARBA00022695"/>
    </source>
</evidence>
<keyword evidence="1 13" id="KW-0808">Transferase</keyword>
<reference evidence="14 15" key="1">
    <citation type="journal article" date="2020" name="Cell Host Microbe">
        <title>Functional and Genomic Variation between Human-Derived Isolates of Lachnospiraceae Reveals Inter- and Intra-Species Diversity.</title>
        <authorList>
            <person name="Sorbara M.T."/>
            <person name="Littmann E.R."/>
            <person name="Fontana E."/>
            <person name="Moody T.U."/>
            <person name="Kohout C.E."/>
            <person name="Gjonbalaj M."/>
            <person name="Eaton V."/>
            <person name="Seok R."/>
            <person name="Leiner I.M."/>
            <person name="Pamer E.G."/>
        </authorList>
    </citation>
    <scope>NUCLEOTIDE SEQUENCE [LARGE SCALE GENOMIC DNA]</scope>
    <source>
        <strain evidence="13 14">MSK.17.11</strain>
        <strain evidence="12 15">MSK.17.38</strain>
    </source>
</reference>
<dbReference type="Proteomes" id="UP000701680">
    <property type="component" value="Unassembled WGS sequence"/>
</dbReference>
<evidence type="ECO:0000256" key="8">
    <source>
        <dbReference type="ARBA" id="ARBA00023118"/>
    </source>
</evidence>
<dbReference type="GO" id="GO:0005524">
    <property type="term" value="F:ATP binding"/>
    <property type="evidence" value="ECO:0007669"/>
    <property type="project" value="UniProtKB-KW"/>
</dbReference>
<comment type="catalytic activity">
    <reaction evidence="10">
        <text>GTP + ATP = 3',3'-cGAMP + 2 diphosphate</text>
        <dbReference type="Rhea" id="RHEA:35647"/>
        <dbReference type="ChEBI" id="CHEBI:30616"/>
        <dbReference type="ChEBI" id="CHEBI:33019"/>
        <dbReference type="ChEBI" id="CHEBI:37565"/>
        <dbReference type="ChEBI" id="CHEBI:71501"/>
    </reaction>
    <physiologicalReaction direction="left-to-right" evidence="10">
        <dbReference type="Rhea" id="RHEA:35648"/>
    </physiologicalReaction>
</comment>
<feature type="domain" description="Cyclic GMP-AMP synthase DncV-like nucleotidyltransferase" evidence="11">
    <location>
        <begin position="51"/>
        <end position="130"/>
    </location>
</feature>
<evidence type="ECO:0000256" key="3">
    <source>
        <dbReference type="ARBA" id="ARBA00022723"/>
    </source>
</evidence>
<comment type="caution">
    <text evidence="13">The sequence shown here is derived from an EMBL/GenBank/DDBJ whole genome shotgun (WGS) entry which is preliminary data.</text>
</comment>
<evidence type="ECO:0000259" key="11">
    <source>
        <dbReference type="Pfam" id="PF21654"/>
    </source>
</evidence>
<dbReference type="SUPFAM" id="SSF81301">
    <property type="entry name" value="Nucleotidyltransferase"/>
    <property type="match status" value="1"/>
</dbReference>
<evidence type="ECO:0000313" key="12">
    <source>
        <dbReference type="EMBL" id="NSK14619.1"/>
    </source>
</evidence>
<evidence type="ECO:0000256" key="7">
    <source>
        <dbReference type="ARBA" id="ARBA00023080"/>
    </source>
</evidence>
<evidence type="ECO:0000256" key="5">
    <source>
        <dbReference type="ARBA" id="ARBA00022840"/>
    </source>
</evidence>
<dbReference type="Pfam" id="PF21654">
    <property type="entry name" value="DncV-like_NTFase"/>
    <property type="match status" value="1"/>
</dbReference>
<dbReference type="GO" id="GO:0009117">
    <property type="term" value="P:nucleotide metabolic process"/>
    <property type="evidence" value="ECO:0007669"/>
    <property type="project" value="UniProtKB-KW"/>
</dbReference>
<reference evidence="13" key="2">
    <citation type="submission" date="2020-02" db="EMBL/GenBank/DDBJ databases">
        <authorList>
            <person name="Littmann E."/>
            <person name="Sorbara M."/>
        </authorList>
    </citation>
    <scope>NUCLEOTIDE SEQUENCE</scope>
    <source>
        <strain evidence="13">MSK.17.11</strain>
        <strain evidence="12">MSK.17.38</strain>
    </source>
</reference>
<gene>
    <name evidence="13" type="ORF">G5A66_06985</name>
    <name evidence="12" type="ORF">G5A75_07005</name>
</gene>
<keyword evidence="2" id="KW-0548">Nucleotidyltransferase</keyword>
<evidence type="ECO:0000256" key="9">
    <source>
        <dbReference type="ARBA" id="ARBA00044145"/>
    </source>
</evidence>
<evidence type="ECO:0000313" key="13">
    <source>
        <dbReference type="EMBL" id="NVH58393.1"/>
    </source>
</evidence>
<dbReference type="RefSeq" id="WP_173814641.1">
    <property type="nucleotide sequence ID" value="NZ_JAAITX010000003.1"/>
</dbReference>
<dbReference type="AlphaFoldDB" id="A0A850HQ76"/>
<keyword evidence="8" id="KW-0051">Antiviral defense</keyword>
<dbReference type="EMBL" id="JAAIUO010000003">
    <property type="protein sequence ID" value="NSK14619.1"/>
    <property type="molecule type" value="Genomic_DNA"/>
</dbReference>
<dbReference type="Gene3D" id="3.30.460.10">
    <property type="entry name" value="Beta Polymerase, domain 2"/>
    <property type="match status" value="1"/>
</dbReference>
<evidence type="ECO:0000256" key="4">
    <source>
        <dbReference type="ARBA" id="ARBA00022741"/>
    </source>
</evidence>
<dbReference type="InterPro" id="IPR043519">
    <property type="entry name" value="NT_sf"/>
</dbReference>
<proteinExistence type="predicted"/>
<accession>A0A850HQ76</accession>
<keyword evidence="3" id="KW-0479">Metal-binding</keyword>
<organism evidence="13 14">
    <name type="scientific">Dorea phocaeensis</name>
    <dbReference type="NCBI Taxonomy" id="2040291"/>
    <lineage>
        <taxon>Bacteria</taxon>
        <taxon>Bacillati</taxon>
        <taxon>Bacillota</taxon>
        <taxon>Clostridia</taxon>
        <taxon>Lachnospirales</taxon>
        <taxon>Lachnospiraceae</taxon>
        <taxon>Dorea</taxon>
    </lineage>
</organism>